<protein>
    <submittedName>
        <fullName evidence="2">Uncharacterized protein</fullName>
    </submittedName>
</protein>
<gene>
    <name evidence="2" type="ORF">DAPPUDRAFT_302004</name>
</gene>
<sequence>MVRQVVVQMKGEKVGQPPTKRNKTTRGLSYNWIEFRNIFFPQHNTHTHTHCAVALGIPHRTTHTHTHTTKKTIPRDAREQIFQVNCYTSFRQF</sequence>
<proteinExistence type="predicted"/>
<dbReference type="HOGENOM" id="CLU_2401859_0_0_1"/>
<evidence type="ECO:0000313" key="2">
    <source>
        <dbReference type="EMBL" id="EFX67468.1"/>
    </source>
</evidence>
<dbReference type="InParanoid" id="E9HLB0"/>
<dbReference type="EMBL" id="GL732677">
    <property type="protein sequence ID" value="EFX67468.1"/>
    <property type="molecule type" value="Genomic_DNA"/>
</dbReference>
<name>E9HLB0_DAPPU</name>
<dbReference type="Proteomes" id="UP000000305">
    <property type="component" value="Unassembled WGS sequence"/>
</dbReference>
<dbReference type="AlphaFoldDB" id="E9HLB0"/>
<accession>E9HLB0</accession>
<evidence type="ECO:0000256" key="1">
    <source>
        <dbReference type="SAM" id="MobiDB-lite"/>
    </source>
</evidence>
<evidence type="ECO:0000313" key="3">
    <source>
        <dbReference type="Proteomes" id="UP000000305"/>
    </source>
</evidence>
<reference evidence="2 3" key="1">
    <citation type="journal article" date="2011" name="Science">
        <title>The ecoresponsive genome of Daphnia pulex.</title>
        <authorList>
            <person name="Colbourne J.K."/>
            <person name="Pfrender M.E."/>
            <person name="Gilbert D."/>
            <person name="Thomas W.K."/>
            <person name="Tucker A."/>
            <person name="Oakley T.H."/>
            <person name="Tokishita S."/>
            <person name="Aerts A."/>
            <person name="Arnold G.J."/>
            <person name="Basu M.K."/>
            <person name="Bauer D.J."/>
            <person name="Caceres C.E."/>
            <person name="Carmel L."/>
            <person name="Casola C."/>
            <person name="Choi J.H."/>
            <person name="Detter J.C."/>
            <person name="Dong Q."/>
            <person name="Dusheyko S."/>
            <person name="Eads B.D."/>
            <person name="Frohlich T."/>
            <person name="Geiler-Samerotte K.A."/>
            <person name="Gerlach D."/>
            <person name="Hatcher P."/>
            <person name="Jogdeo S."/>
            <person name="Krijgsveld J."/>
            <person name="Kriventseva E.V."/>
            <person name="Kultz D."/>
            <person name="Laforsch C."/>
            <person name="Lindquist E."/>
            <person name="Lopez J."/>
            <person name="Manak J.R."/>
            <person name="Muller J."/>
            <person name="Pangilinan J."/>
            <person name="Patwardhan R.P."/>
            <person name="Pitluck S."/>
            <person name="Pritham E.J."/>
            <person name="Rechtsteiner A."/>
            <person name="Rho M."/>
            <person name="Rogozin I.B."/>
            <person name="Sakarya O."/>
            <person name="Salamov A."/>
            <person name="Schaack S."/>
            <person name="Shapiro H."/>
            <person name="Shiga Y."/>
            <person name="Skalitzky C."/>
            <person name="Smith Z."/>
            <person name="Souvorov A."/>
            <person name="Sung W."/>
            <person name="Tang Z."/>
            <person name="Tsuchiya D."/>
            <person name="Tu H."/>
            <person name="Vos H."/>
            <person name="Wang M."/>
            <person name="Wolf Y.I."/>
            <person name="Yamagata H."/>
            <person name="Yamada T."/>
            <person name="Ye Y."/>
            <person name="Shaw J.R."/>
            <person name="Andrews J."/>
            <person name="Crease T.J."/>
            <person name="Tang H."/>
            <person name="Lucas S.M."/>
            <person name="Robertson H.M."/>
            <person name="Bork P."/>
            <person name="Koonin E.V."/>
            <person name="Zdobnov E.M."/>
            <person name="Grigoriev I.V."/>
            <person name="Lynch M."/>
            <person name="Boore J.L."/>
        </authorList>
    </citation>
    <scope>NUCLEOTIDE SEQUENCE [LARGE SCALE GENOMIC DNA]</scope>
</reference>
<dbReference type="KEGG" id="dpx:DAPPUDRAFT_302004"/>
<keyword evidence="3" id="KW-1185">Reference proteome</keyword>
<organism evidence="2 3">
    <name type="scientific">Daphnia pulex</name>
    <name type="common">Water flea</name>
    <dbReference type="NCBI Taxonomy" id="6669"/>
    <lineage>
        <taxon>Eukaryota</taxon>
        <taxon>Metazoa</taxon>
        <taxon>Ecdysozoa</taxon>
        <taxon>Arthropoda</taxon>
        <taxon>Crustacea</taxon>
        <taxon>Branchiopoda</taxon>
        <taxon>Diplostraca</taxon>
        <taxon>Cladocera</taxon>
        <taxon>Anomopoda</taxon>
        <taxon>Daphniidae</taxon>
        <taxon>Daphnia</taxon>
    </lineage>
</organism>
<feature type="region of interest" description="Disordered" evidence="1">
    <location>
        <begin position="1"/>
        <end position="25"/>
    </location>
</feature>